<keyword evidence="4" id="KW-1185">Reference proteome</keyword>
<dbReference type="AlphaFoldDB" id="A0A1X7KNW5"/>
<evidence type="ECO:0008006" key="5">
    <source>
        <dbReference type="Google" id="ProtNLM"/>
    </source>
</evidence>
<organism evidence="3 4">
    <name type="scientific">Dethiosulfovibrio salsuginis</name>
    <dbReference type="NCBI Taxonomy" id="561720"/>
    <lineage>
        <taxon>Bacteria</taxon>
        <taxon>Thermotogati</taxon>
        <taxon>Synergistota</taxon>
        <taxon>Synergistia</taxon>
        <taxon>Synergistales</taxon>
        <taxon>Dethiosulfovibrionaceae</taxon>
        <taxon>Dethiosulfovibrio</taxon>
    </lineage>
</organism>
<evidence type="ECO:0000256" key="2">
    <source>
        <dbReference type="SAM" id="SignalP"/>
    </source>
</evidence>
<evidence type="ECO:0000313" key="4">
    <source>
        <dbReference type="Proteomes" id="UP000193355"/>
    </source>
</evidence>
<evidence type="ECO:0000313" key="3">
    <source>
        <dbReference type="EMBL" id="SMG42910.1"/>
    </source>
</evidence>
<name>A0A1X7KNW5_9BACT</name>
<dbReference type="EMBL" id="FXBB01000032">
    <property type="protein sequence ID" value="SMG42910.1"/>
    <property type="molecule type" value="Genomic_DNA"/>
</dbReference>
<protein>
    <recommendedName>
        <fullName evidence="5">LPP20 lipoprotein</fullName>
    </recommendedName>
</protein>
<proteinExistence type="predicted"/>
<dbReference type="Proteomes" id="UP000193355">
    <property type="component" value="Unassembled WGS sequence"/>
</dbReference>
<feature type="signal peptide" evidence="2">
    <location>
        <begin position="1"/>
        <end position="19"/>
    </location>
</feature>
<evidence type="ECO:0000256" key="1">
    <source>
        <dbReference type="SAM" id="MobiDB-lite"/>
    </source>
</evidence>
<gene>
    <name evidence="3" type="ORF">SAMN06275492_1329</name>
</gene>
<dbReference type="RefSeq" id="WP_085545284.1">
    <property type="nucleotide sequence ID" value="NZ_FXBB01000032.1"/>
</dbReference>
<feature type="region of interest" description="Disordered" evidence="1">
    <location>
        <begin position="140"/>
        <end position="166"/>
    </location>
</feature>
<dbReference type="STRING" id="561720.SAMN06275492_1329"/>
<keyword evidence="2" id="KW-0732">Signal</keyword>
<dbReference type="OrthoDB" id="9813452at2"/>
<feature type="compositionally biased region" description="Basic and acidic residues" evidence="1">
    <location>
        <begin position="143"/>
        <end position="152"/>
    </location>
</feature>
<sequence length="273" mass="29828">MRKAFAIALALFMATSAGAQQSVVQQGQSAVLNWTGDYIEAVGQAVPPTGKEGTGQGKLLARRGAVVDLQRNLLEFIKGVQITSETTMENFMADDRVMTSVTGFIKNVAITDSEWDGEIYTLSGRIYLKDIRQATLPSIQQQVKKEKDEKKVPAPQPKPPTRSQNTGLVLDCRDLPLIPSITFRVVSVSGKEVYSFDQVDMEHFLASGLADYHSNIGWAKDQPRVATTPLTVKPLKVESPKNVDIVVSDSDAAKIAALPDDVVKKCRVSIVKR</sequence>
<feature type="chain" id="PRO_5010853795" description="LPP20 lipoprotein" evidence="2">
    <location>
        <begin position="20"/>
        <end position="273"/>
    </location>
</feature>
<accession>A0A1X7KNW5</accession>
<reference evidence="4" key="1">
    <citation type="submission" date="2017-04" db="EMBL/GenBank/DDBJ databases">
        <authorList>
            <person name="Varghese N."/>
            <person name="Submissions S."/>
        </authorList>
    </citation>
    <scope>NUCLEOTIDE SEQUENCE [LARGE SCALE GENOMIC DNA]</scope>
    <source>
        <strain evidence="4">USBA 82</strain>
    </source>
</reference>